<organism evidence="2 3">
    <name type="scientific">Victivallis lenta</name>
    <dbReference type="NCBI Taxonomy" id="2606640"/>
    <lineage>
        <taxon>Bacteria</taxon>
        <taxon>Pseudomonadati</taxon>
        <taxon>Lentisphaerota</taxon>
        <taxon>Lentisphaeria</taxon>
        <taxon>Victivallales</taxon>
        <taxon>Victivallaceae</taxon>
        <taxon>Victivallis</taxon>
    </lineage>
</organism>
<reference evidence="2 3" key="1">
    <citation type="submission" date="2019-08" db="EMBL/GenBank/DDBJ databases">
        <title>In-depth cultivation of the pig gut microbiome towards novel bacterial diversity and tailored functional studies.</title>
        <authorList>
            <person name="Wylensek D."/>
            <person name="Hitch T.C.A."/>
            <person name="Clavel T."/>
        </authorList>
    </citation>
    <scope>NUCLEOTIDE SEQUENCE [LARGE SCALE GENOMIC DNA]</scope>
    <source>
        <strain evidence="2 3">BBE-744-WT-12</strain>
    </source>
</reference>
<dbReference type="EMBL" id="VUNS01000005">
    <property type="protein sequence ID" value="MST96815.1"/>
    <property type="molecule type" value="Genomic_DNA"/>
</dbReference>
<dbReference type="InterPro" id="IPR012902">
    <property type="entry name" value="N_methyl_site"/>
</dbReference>
<keyword evidence="1" id="KW-1133">Transmembrane helix</keyword>
<dbReference type="InterPro" id="IPR045584">
    <property type="entry name" value="Pilin-like"/>
</dbReference>
<dbReference type="Pfam" id="PF07963">
    <property type="entry name" value="N_methyl"/>
    <property type="match status" value="1"/>
</dbReference>
<name>A0A844G1P1_9BACT</name>
<dbReference type="Proteomes" id="UP000435649">
    <property type="component" value="Unassembled WGS sequence"/>
</dbReference>
<evidence type="ECO:0000313" key="2">
    <source>
        <dbReference type="EMBL" id="MST96815.1"/>
    </source>
</evidence>
<accession>A0A844G1P1</accession>
<comment type="caution">
    <text evidence="2">The sequence shown here is derived from an EMBL/GenBank/DDBJ whole genome shotgun (WGS) entry which is preliminary data.</text>
</comment>
<protein>
    <submittedName>
        <fullName evidence="2">DUF1559 domain-containing protein</fullName>
    </submittedName>
</protein>
<dbReference type="SUPFAM" id="SSF54523">
    <property type="entry name" value="Pili subunits"/>
    <property type="match status" value="1"/>
</dbReference>
<gene>
    <name evidence="2" type="ORF">FYJ85_07115</name>
</gene>
<dbReference type="Gene3D" id="3.30.700.10">
    <property type="entry name" value="Glycoprotein, Type 4 Pilin"/>
    <property type="match status" value="1"/>
</dbReference>
<evidence type="ECO:0000313" key="3">
    <source>
        <dbReference type="Proteomes" id="UP000435649"/>
    </source>
</evidence>
<evidence type="ECO:0000256" key="1">
    <source>
        <dbReference type="SAM" id="Phobius"/>
    </source>
</evidence>
<dbReference type="AlphaFoldDB" id="A0A844G1P1"/>
<keyword evidence="1" id="KW-0812">Transmembrane</keyword>
<sequence length="251" mass="28073">MRRRIKVVKGFLTSSIHPNQPESAMRKSFTLIELLVVIAIIAILASMLLPALNKARESAKKSTCVNNLKQLGSFVQFYNNDFDNYYPAYGSDGTSPTWSSRLLRLYYYNNDKNAAYSAARKDRSVINRCPIREMSNAEYKASKANTEYWGMYGVNYLYFATAGTGNSVVPRKVTKIVSPSQKVYAVDGRECMGNGEIAAAAMTSAYPSGRHGGMTNILWADGHTSSLHWQVLTTEGNTRAQYIYWHNTTVN</sequence>
<keyword evidence="1" id="KW-0472">Membrane</keyword>
<feature type="transmembrane region" description="Helical" evidence="1">
    <location>
        <begin position="31"/>
        <end position="52"/>
    </location>
</feature>
<dbReference type="PANTHER" id="PTHR30093">
    <property type="entry name" value="GENERAL SECRETION PATHWAY PROTEIN G"/>
    <property type="match status" value="1"/>
</dbReference>
<dbReference type="NCBIfam" id="TIGR02532">
    <property type="entry name" value="IV_pilin_GFxxxE"/>
    <property type="match status" value="1"/>
</dbReference>
<proteinExistence type="predicted"/>
<keyword evidence="3" id="KW-1185">Reference proteome</keyword>